<dbReference type="Gene3D" id="3.40.50.720">
    <property type="entry name" value="NAD(P)-binding Rossmann-like Domain"/>
    <property type="match status" value="2"/>
</dbReference>
<evidence type="ECO:0000259" key="6">
    <source>
        <dbReference type="Pfam" id="PF02826"/>
    </source>
</evidence>
<protein>
    <submittedName>
        <fullName evidence="7">D-2-hydroxyacid dehydrogenase</fullName>
    </submittedName>
</protein>
<dbReference type="SUPFAM" id="SSF51735">
    <property type="entry name" value="NAD(P)-binding Rossmann-fold domains"/>
    <property type="match status" value="1"/>
</dbReference>
<reference evidence="7 8" key="1">
    <citation type="journal article" date="2021" name="Microorganisms">
        <title>Bacterial Dimethylsulfoniopropionate Biosynthesis in the East China Sea.</title>
        <authorList>
            <person name="Liu J."/>
            <person name="Zhang Y."/>
            <person name="Liu J."/>
            <person name="Zhong H."/>
            <person name="Williams B.T."/>
            <person name="Zheng Y."/>
            <person name="Curson A.R.J."/>
            <person name="Sun C."/>
            <person name="Sun H."/>
            <person name="Song D."/>
            <person name="Wagner Mackenzie B."/>
            <person name="Bermejo Martinez A."/>
            <person name="Todd J.D."/>
            <person name="Zhang X.H."/>
        </authorList>
    </citation>
    <scope>NUCLEOTIDE SEQUENCE [LARGE SCALE GENOMIC DNA]</scope>
    <source>
        <strain evidence="7 8">ESS08</strain>
    </source>
</reference>
<keyword evidence="8" id="KW-1185">Reference proteome</keyword>
<keyword evidence="2 4" id="KW-0560">Oxidoreductase</keyword>
<accession>A0A944GZG5</accession>
<dbReference type="SUPFAM" id="SSF52283">
    <property type="entry name" value="Formate/glycerate dehydrogenase catalytic domain-like"/>
    <property type="match status" value="1"/>
</dbReference>
<dbReference type="AlphaFoldDB" id="A0A944GZG5"/>
<dbReference type="RefSeq" id="WP_213372464.1">
    <property type="nucleotide sequence ID" value="NZ_QTKX01000003.1"/>
</dbReference>
<dbReference type="GO" id="GO:0051287">
    <property type="term" value="F:NAD binding"/>
    <property type="evidence" value="ECO:0007669"/>
    <property type="project" value="InterPro"/>
</dbReference>
<dbReference type="PANTHER" id="PTHR43333">
    <property type="entry name" value="2-HACID_DH_C DOMAIN-CONTAINING PROTEIN"/>
    <property type="match status" value="1"/>
</dbReference>
<evidence type="ECO:0000259" key="5">
    <source>
        <dbReference type="Pfam" id="PF00389"/>
    </source>
</evidence>
<comment type="caution">
    <text evidence="7">The sequence shown here is derived from an EMBL/GenBank/DDBJ whole genome shotgun (WGS) entry which is preliminary data.</text>
</comment>
<feature type="domain" description="D-isomer specific 2-hydroxyacid dehydrogenase catalytic" evidence="5">
    <location>
        <begin position="12"/>
        <end position="302"/>
    </location>
</feature>
<evidence type="ECO:0000256" key="4">
    <source>
        <dbReference type="RuleBase" id="RU003719"/>
    </source>
</evidence>
<keyword evidence="3" id="KW-0520">NAD</keyword>
<dbReference type="CDD" id="cd05300">
    <property type="entry name" value="2-Hacid_dh_1"/>
    <property type="match status" value="1"/>
</dbReference>
<evidence type="ECO:0000313" key="8">
    <source>
        <dbReference type="Proteomes" id="UP000761411"/>
    </source>
</evidence>
<dbReference type="Pfam" id="PF00389">
    <property type="entry name" value="2-Hacid_dh"/>
    <property type="match status" value="1"/>
</dbReference>
<dbReference type="GO" id="GO:0016616">
    <property type="term" value="F:oxidoreductase activity, acting on the CH-OH group of donors, NAD or NADP as acceptor"/>
    <property type="evidence" value="ECO:0007669"/>
    <property type="project" value="InterPro"/>
</dbReference>
<dbReference type="InterPro" id="IPR036291">
    <property type="entry name" value="NAD(P)-bd_dom_sf"/>
</dbReference>
<dbReference type="InterPro" id="IPR006140">
    <property type="entry name" value="D-isomer_DH_NAD-bd"/>
</dbReference>
<proteinExistence type="inferred from homology"/>
<dbReference type="InterPro" id="IPR006139">
    <property type="entry name" value="D-isomer_2_OHA_DH_cat_dom"/>
</dbReference>
<dbReference type="Proteomes" id="UP000761411">
    <property type="component" value="Unassembled WGS sequence"/>
</dbReference>
<organism evidence="7 8">
    <name type="scientific">Mesobacillus boroniphilus</name>
    <dbReference type="NCBI Taxonomy" id="308892"/>
    <lineage>
        <taxon>Bacteria</taxon>
        <taxon>Bacillati</taxon>
        <taxon>Bacillota</taxon>
        <taxon>Bacilli</taxon>
        <taxon>Bacillales</taxon>
        <taxon>Bacillaceae</taxon>
        <taxon>Mesobacillus</taxon>
    </lineage>
</organism>
<dbReference type="Pfam" id="PF02826">
    <property type="entry name" value="2-Hacid_dh_C"/>
    <property type="match status" value="1"/>
</dbReference>
<feature type="domain" description="D-isomer specific 2-hydroxyacid dehydrogenase NAD-binding" evidence="6">
    <location>
        <begin position="102"/>
        <end position="276"/>
    </location>
</feature>
<gene>
    <name evidence="7" type="ORF">DYI25_20760</name>
</gene>
<dbReference type="PANTHER" id="PTHR43333:SF1">
    <property type="entry name" value="D-ISOMER SPECIFIC 2-HYDROXYACID DEHYDROGENASE NAD-BINDING DOMAIN-CONTAINING PROTEIN"/>
    <property type="match status" value="1"/>
</dbReference>
<name>A0A944GZG5_9BACI</name>
<evidence type="ECO:0000256" key="2">
    <source>
        <dbReference type="ARBA" id="ARBA00023002"/>
    </source>
</evidence>
<dbReference type="EMBL" id="QTKX01000003">
    <property type="protein sequence ID" value="MBS8266860.1"/>
    <property type="molecule type" value="Genomic_DNA"/>
</dbReference>
<dbReference type="FunFam" id="3.40.50.720:FF:000363">
    <property type="entry name" value="D-isomer specific 2-hydroxyacid dehydrogenase"/>
    <property type="match status" value="1"/>
</dbReference>
<evidence type="ECO:0000313" key="7">
    <source>
        <dbReference type="EMBL" id="MBS8266860.1"/>
    </source>
</evidence>
<comment type="similarity">
    <text evidence="1 4">Belongs to the D-isomer specific 2-hydroxyacid dehydrogenase family.</text>
</comment>
<evidence type="ECO:0000256" key="1">
    <source>
        <dbReference type="ARBA" id="ARBA00005854"/>
    </source>
</evidence>
<sequence>MKIYSSILPAEALQEDVKKEFPQVSFEFHKGIKEELFLDAEIFLTYGEDLTEELIYKADKLKWIMVMSAGLDRMPFTACKKRGILVTNVRGIHKIPMAEFTIGMMLQHVKQMRSLWANEQTRTWERKLPMGELYGKTLLILGIGAIGGEVARLAKAFNMKIIGVNRSGREAEWADEIFPMENYRAALPQADFIVSVLPSTKETKHFLDASDFEMMKNSTVFINIGRGDLVKDEVLVTALQEKKIAHAYLDVFYEEPLKESHPLWTMENVTVTPHISSLTKNYLPRSFEIFKHNLHKYIKNGSDYLNVIDMDRGY</sequence>
<evidence type="ECO:0000256" key="3">
    <source>
        <dbReference type="ARBA" id="ARBA00023027"/>
    </source>
</evidence>